<dbReference type="Pfam" id="PF14289">
    <property type="entry name" value="DUF4369"/>
    <property type="match status" value="1"/>
</dbReference>
<evidence type="ECO:0000313" key="2">
    <source>
        <dbReference type="EMBL" id="CEN38417.1"/>
    </source>
</evidence>
<reference evidence="2 3" key="1">
    <citation type="submission" date="2015-01" db="EMBL/GenBank/DDBJ databases">
        <authorList>
            <person name="Xiang T."/>
            <person name="Song Y."/>
            <person name="Huang L."/>
            <person name="Wang B."/>
            <person name="Wu P."/>
        </authorList>
    </citation>
    <scope>NUCLEOTIDE SEQUENCE [LARGE SCALE GENOMIC DNA]</scope>
    <source>
        <strain evidence="2 3">Cc12</strain>
    </source>
</reference>
<proteinExistence type="predicted"/>
<feature type="domain" description="DUF4369" evidence="1">
    <location>
        <begin position="25"/>
        <end position="124"/>
    </location>
</feature>
<name>A0A0B7HKI6_9FLAO</name>
<dbReference type="PROSITE" id="PS51257">
    <property type="entry name" value="PROKAR_LIPOPROTEIN"/>
    <property type="match status" value="1"/>
</dbReference>
<protein>
    <recommendedName>
        <fullName evidence="1">DUF4369 domain-containing protein</fullName>
    </recommendedName>
</protein>
<dbReference type="AlphaFoldDB" id="A0A0B7HKI6"/>
<sequence>MKKIILTFLVPFAFFACADDSQQMIVEGNIEGLKKGTVFLQRYDEGKLVNLDSMVAKGEGKFRFVTPLESPEIFYIYLDLNKQEGTDFGDRLLFFGEPTKITIESTHKMFDINAKVSGSESQKILEQYNKMMRKFGTRNMELLEQQINAVKEGQSQKVDSLKELSEKNTLRKYLFSVNYAINHSDSYVAPYIALTDIFDANVKYLDSVYNKLSPEVAKSKYGKELQVHIEEVKKAQAKNDNP</sequence>
<dbReference type="InterPro" id="IPR025380">
    <property type="entry name" value="DUF4369"/>
</dbReference>
<gene>
    <name evidence="2" type="ORF">CCAN12_730048</name>
</gene>
<dbReference type="Proteomes" id="UP000044026">
    <property type="component" value="Unassembled WGS sequence"/>
</dbReference>
<dbReference type="GeneID" id="69581402"/>
<organism evidence="2 3">
    <name type="scientific">Capnocytophaga canimorsus</name>
    <dbReference type="NCBI Taxonomy" id="28188"/>
    <lineage>
        <taxon>Bacteria</taxon>
        <taxon>Pseudomonadati</taxon>
        <taxon>Bacteroidota</taxon>
        <taxon>Flavobacteriia</taxon>
        <taxon>Flavobacteriales</taxon>
        <taxon>Flavobacteriaceae</taxon>
        <taxon>Capnocytophaga</taxon>
    </lineage>
</organism>
<evidence type="ECO:0000259" key="1">
    <source>
        <dbReference type="Pfam" id="PF14289"/>
    </source>
</evidence>
<dbReference type="EMBL" id="CDOE01000071">
    <property type="protein sequence ID" value="CEN38417.1"/>
    <property type="molecule type" value="Genomic_DNA"/>
</dbReference>
<dbReference type="RefSeq" id="WP_042000964.1">
    <property type="nucleotide sequence ID" value="NZ_CP022382.1"/>
</dbReference>
<evidence type="ECO:0000313" key="3">
    <source>
        <dbReference type="Proteomes" id="UP000044026"/>
    </source>
</evidence>
<accession>A0A0B7HKI6</accession>